<reference evidence="4" key="1">
    <citation type="submission" date="2023-10" db="EMBL/GenBank/DDBJ databases">
        <authorList>
            <person name="Chen Y."/>
            <person name="Shah S."/>
            <person name="Dougan E. K."/>
            <person name="Thang M."/>
            <person name="Chan C."/>
        </authorList>
    </citation>
    <scope>NUCLEOTIDE SEQUENCE [LARGE SCALE GENOMIC DNA]</scope>
</reference>
<evidence type="ECO:0000313" key="5">
    <source>
        <dbReference type="Proteomes" id="UP001189429"/>
    </source>
</evidence>
<gene>
    <name evidence="4" type="ORF">PCOR1329_LOCUS32143</name>
</gene>
<feature type="compositionally biased region" description="Low complexity" evidence="2">
    <location>
        <begin position="321"/>
        <end position="337"/>
    </location>
</feature>
<evidence type="ECO:0000256" key="2">
    <source>
        <dbReference type="SAM" id="MobiDB-lite"/>
    </source>
</evidence>
<evidence type="ECO:0000256" key="1">
    <source>
        <dbReference type="SAM" id="Coils"/>
    </source>
</evidence>
<proteinExistence type="predicted"/>
<dbReference type="EMBL" id="CAUYUJ010012914">
    <property type="protein sequence ID" value="CAK0834863.1"/>
    <property type="molecule type" value="Genomic_DNA"/>
</dbReference>
<feature type="transmembrane region" description="Helical" evidence="3">
    <location>
        <begin position="220"/>
        <end position="241"/>
    </location>
</feature>
<sequence>MLAADDAAGGEAATAHASAALARDAEALEREAMEQERRRAVDESLKLVEEHLQEYLQRNPSGTYTGWIADLHPENVNVDPRLLHDSNPWLTVWEKTGTRRALRGRAVGPGLLGLELERPPSGWGGLIDITLGIVFAIVTVAAAIVFEVARGLLLGLARVCELGARLSDCVPWTCSSLSTKEERMALAGLILPISILLLLHLIIWVVAVIVLVVGAAALELLAVVFALACGLLALSPTQALWTHSVCRDVGMATQAAIRSSLVRAQVLRWDQEARTRLAGGRSRHSRRLVLAVALCDGRPRCPTVQTGAVARWRRRAERGSDAAAAAPSDAGAAVAGPLQEAARLSEQSGAGGSGEASEEAAA</sequence>
<accession>A0ABN9SSA0</accession>
<protein>
    <submittedName>
        <fullName evidence="4">Uncharacterized protein</fullName>
    </submittedName>
</protein>
<organism evidence="4 5">
    <name type="scientific">Prorocentrum cordatum</name>
    <dbReference type="NCBI Taxonomy" id="2364126"/>
    <lineage>
        <taxon>Eukaryota</taxon>
        <taxon>Sar</taxon>
        <taxon>Alveolata</taxon>
        <taxon>Dinophyceae</taxon>
        <taxon>Prorocentrales</taxon>
        <taxon>Prorocentraceae</taxon>
        <taxon>Prorocentrum</taxon>
    </lineage>
</organism>
<feature type="coiled-coil region" evidence="1">
    <location>
        <begin position="18"/>
        <end position="50"/>
    </location>
</feature>
<keyword evidence="5" id="KW-1185">Reference proteome</keyword>
<keyword evidence="3" id="KW-0812">Transmembrane</keyword>
<keyword evidence="3" id="KW-0472">Membrane</keyword>
<feature type="region of interest" description="Disordered" evidence="2">
    <location>
        <begin position="318"/>
        <end position="362"/>
    </location>
</feature>
<comment type="caution">
    <text evidence="4">The sequence shown here is derived from an EMBL/GenBank/DDBJ whole genome shotgun (WGS) entry which is preliminary data.</text>
</comment>
<name>A0ABN9SSA0_9DINO</name>
<feature type="transmembrane region" description="Helical" evidence="3">
    <location>
        <begin position="185"/>
        <end position="213"/>
    </location>
</feature>
<keyword evidence="3" id="KW-1133">Transmembrane helix</keyword>
<feature type="transmembrane region" description="Helical" evidence="3">
    <location>
        <begin position="126"/>
        <end position="146"/>
    </location>
</feature>
<dbReference type="Proteomes" id="UP001189429">
    <property type="component" value="Unassembled WGS sequence"/>
</dbReference>
<evidence type="ECO:0000313" key="4">
    <source>
        <dbReference type="EMBL" id="CAK0834863.1"/>
    </source>
</evidence>
<keyword evidence="1" id="KW-0175">Coiled coil</keyword>
<evidence type="ECO:0000256" key="3">
    <source>
        <dbReference type="SAM" id="Phobius"/>
    </source>
</evidence>